<dbReference type="NCBIfam" id="TIGR00079">
    <property type="entry name" value="pept_deformyl"/>
    <property type="match status" value="1"/>
</dbReference>
<dbReference type="InterPro" id="IPR036821">
    <property type="entry name" value="Peptide_deformylase_sf"/>
</dbReference>
<reference evidence="4" key="1">
    <citation type="submission" date="2021-02" db="EMBL/GenBank/DDBJ databases">
        <authorList>
            <person name="Nowell W R."/>
        </authorList>
    </citation>
    <scope>NUCLEOTIDE SEQUENCE</scope>
</reference>
<dbReference type="EMBL" id="CAJNOK010037323">
    <property type="protein sequence ID" value="CAF1529895.1"/>
    <property type="molecule type" value="Genomic_DNA"/>
</dbReference>
<comment type="caution">
    <text evidence="4">The sequence shown here is derived from an EMBL/GenBank/DDBJ whole genome shotgun (WGS) entry which is preliminary data.</text>
</comment>
<comment type="similarity">
    <text evidence="1 3">Belongs to the polypeptide deformylase family.</text>
</comment>
<dbReference type="Proteomes" id="UP000677228">
    <property type="component" value="Unassembled WGS sequence"/>
</dbReference>
<dbReference type="GO" id="GO:0042586">
    <property type="term" value="F:peptide deformylase activity"/>
    <property type="evidence" value="ECO:0007669"/>
    <property type="project" value="UniProtKB-EC"/>
</dbReference>
<evidence type="ECO:0000256" key="2">
    <source>
        <dbReference type="ARBA" id="ARBA00012175"/>
    </source>
</evidence>
<dbReference type="InterPro" id="IPR023635">
    <property type="entry name" value="Peptide_deformylase"/>
</dbReference>
<dbReference type="GO" id="GO:0046872">
    <property type="term" value="F:metal ion binding"/>
    <property type="evidence" value="ECO:0007669"/>
    <property type="project" value="UniProtKB-KW"/>
</dbReference>
<keyword evidence="3" id="KW-0378">Hydrolase</keyword>
<comment type="catalytic activity">
    <reaction evidence="3">
        <text>N-terminal N-formyl-L-methionyl-[peptide] + H2O = N-terminal L-methionyl-[peptide] + formate</text>
        <dbReference type="Rhea" id="RHEA:24420"/>
        <dbReference type="Rhea" id="RHEA-COMP:10639"/>
        <dbReference type="Rhea" id="RHEA-COMP:10640"/>
        <dbReference type="ChEBI" id="CHEBI:15377"/>
        <dbReference type="ChEBI" id="CHEBI:15740"/>
        <dbReference type="ChEBI" id="CHEBI:49298"/>
        <dbReference type="ChEBI" id="CHEBI:64731"/>
        <dbReference type="EC" id="3.5.1.88"/>
    </reaction>
</comment>
<evidence type="ECO:0000256" key="1">
    <source>
        <dbReference type="ARBA" id="ARBA00010759"/>
    </source>
</evidence>
<evidence type="ECO:0000313" key="5">
    <source>
        <dbReference type="EMBL" id="CAF4316865.1"/>
    </source>
</evidence>
<dbReference type="EC" id="3.5.1.88" evidence="2 3"/>
<dbReference type="GO" id="GO:0006412">
    <property type="term" value="P:translation"/>
    <property type="evidence" value="ECO:0007669"/>
    <property type="project" value="UniProtKB-KW"/>
</dbReference>
<sequence>MVAYIDVSFEGEEKQYGIRPGIAIAAPQVGLGVSLIYLNFVDEDDTHHQYFLANPKIITESNERSYLPAGEGCLSVKQEHPGIVPRARFVTVSATIYPTQEKIEIKAGGLLSICLQHEIDHLHGRLFYDRINPFSPDNIEKDWHQVER</sequence>
<dbReference type="AlphaFoldDB" id="A0A8S2FQF3"/>
<name>A0A8S2FQF3_9BILA</name>
<keyword evidence="3" id="KW-0648">Protein biosynthesis</keyword>
<protein>
    <recommendedName>
        <fullName evidence="2 3">Peptide deformylase</fullName>
        <ecNumber evidence="2 3">3.5.1.88</ecNumber>
    </recommendedName>
</protein>
<dbReference type="PANTHER" id="PTHR10458:SF22">
    <property type="entry name" value="PEPTIDE DEFORMYLASE"/>
    <property type="match status" value="1"/>
</dbReference>
<comment type="function">
    <text evidence="3">Removes the formyl group from the N-terminal Met of newly synthesized proteins.</text>
</comment>
<accession>A0A8S2FQF3</accession>
<keyword evidence="3" id="KW-0479">Metal-binding</keyword>
<evidence type="ECO:0000256" key="3">
    <source>
        <dbReference type="RuleBase" id="RU362111"/>
    </source>
</evidence>
<dbReference type="PRINTS" id="PR01576">
    <property type="entry name" value="PDEFORMYLASE"/>
</dbReference>
<dbReference type="Gene3D" id="3.90.45.10">
    <property type="entry name" value="Peptide deformylase"/>
    <property type="match status" value="1"/>
</dbReference>
<dbReference type="Proteomes" id="UP000682733">
    <property type="component" value="Unassembled WGS sequence"/>
</dbReference>
<dbReference type="SUPFAM" id="SSF56420">
    <property type="entry name" value="Peptide deformylase"/>
    <property type="match status" value="1"/>
</dbReference>
<gene>
    <name evidence="4" type="ORF">OVA965_LOCUS38199</name>
    <name evidence="5" type="ORF">TMI583_LOCUS39367</name>
</gene>
<dbReference type="EMBL" id="CAJOBA010059550">
    <property type="protein sequence ID" value="CAF4316865.1"/>
    <property type="molecule type" value="Genomic_DNA"/>
</dbReference>
<evidence type="ECO:0000313" key="6">
    <source>
        <dbReference type="Proteomes" id="UP000677228"/>
    </source>
</evidence>
<dbReference type="PIRSF" id="PIRSF004749">
    <property type="entry name" value="Pep_def"/>
    <property type="match status" value="1"/>
</dbReference>
<organism evidence="4 6">
    <name type="scientific">Didymodactylos carnosus</name>
    <dbReference type="NCBI Taxonomy" id="1234261"/>
    <lineage>
        <taxon>Eukaryota</taxon>
        <taxon>Metazoa</taxon>
        <taxon>Spiralia</taxon>
        <taxon>Gnathifera</taxon>
        <taxon>Rotifera</taxon>
        <taxon>Eurotatoria</taxon>
        <taxon>Bdelloidea</taxon>
        <taxon>Philodinida</taxon>
        <taxon>Philodinidae</taxon>
        <taxon>Didymodactylos</taxon>
    </lineage>
</organism>
<dbReference type="PANTHER" id="PTHR10458">
    <property type="entry name" value="PEPTIDE DEFORMYLASE"/>
    <property type="match status" value="1"/>
</dbReference>
<proteinExistence type="inferred from homology"/>
<dbReference type="HAMAP" id="MF_00163">
    <property type="entry name" value="Pep_deformylase"/>
    <property type="match status" value="1"/>
</dbReference>
<dbReference type="Pfam" id="PF01327">
    <property type="entry name" value="Pep_deformylase"/>
    <property type="match status" value="1"/>
</dbReference>
<evidence type="ECO:0000313" key="4">
    <source>
        <dbReference type="EMBL" id="CAF1529895.1"/>
    </source>
</evidence>